<dbReference type="SUPFAM" id="SSF51430">
    <property type="entry name" value="NAD(P)-linked oxidoreductase"/>
    <property type="match status" value="1"/>
</dbReference>
<name>A0A1F6F118_9BACT</name>
<dbReference type="InterPro" id="IPR020471">
    <property type="entry name" value="AKR"/>
</dbReference>
<dbReference type="EMBL" id="MFLZ01000023">
    <property type="protein sequence ID" value="OGG79562.1"/>
    <property type="molecule type" value="Genomic_DNA"/>
</dbReference>
<dbReference type="PANTHER" id="PTHR43312:SF1">
    <property type="entry name" value="NADP-DEPENDENT OXIDOREDUCTASE DOMAIN-CONTAINING PROTEIN"/>
    <property type="match status" value="1"/>
</dbReference>
<dbReference type="InterPro" id="IPR023210">
    <property type="entry name" value="NADP_OxRdtase_dom"/>
</dbReference>
<dbReference type="InterPro" id="IPR053135">
    <property type="entry name" value="AKR2_Oxidoreductase"/>
</dbReference>
<comment type="caution">
    <text evidence="2">The sequence shown here is derived from an EMBL/GenBank/DDBJ whole genome shotgun (WGS) entry which is preliminary data.</text>
</comment>
<reference evidence="2 3" key="1">
    <citation type="journal article" date="2016" name="Nat. Commun.">
        <title>Thousands of microbial genomes shed light on interconnected biogeochemical processes in an aquifer system.</title>
        <authorList>
            <person name="Anantharaman K."/>
            <person name="Brown C.T."/>
            <person name="Hug L.A."/>
            <person name="Sharon I."/>
            <person name="Castelle C.J."/>
            <person name="Probst A.J."/>
            <person name="Thomas B.C."/>
            <person name="Singh A."/>
            <person name="Wilkins M.J."/>
            <person name="Karaoz U."/>
            <person name="Brodie E.L."/>
            <person name="Williams K.H."/>
            <person name="Hubbard S.S."/>
            <person name="Banfield J.F."/>
        </authorList>
    </citation>
    <scope>NUCLEOTIDE SEQUENCE [LARGE SCALE GENOMIC DNA]</scope>
</reference>
<dbReference type="PANTHER" id="PTHR43312">
    <property type="entry name" value="D-THREO-ALDOSE 1-DEHYDROGENASE"/>
    <property type="match status" value="1"/>
</dbReference>
<organism evidence="2 3">
    <name type="scientific">Candidatus Kaiserbacteria bacterium RIFCSPLOWO2_01_FULL_54_13</name>
    <dbReference type="NCBI Taxonomy" id="1798512"/>
    <lineage>
        <taxon>Bacteria</taxon>
        <taxon>Candidatus Kaiseribacteriota</taxon>
    </lineage>
</organism>
<feature type="domain" description="NADP-dependent oxidoreductase" evidence="1">
    <location>
        <begin position="14"/>
        <end position="290"/>
    </location>
</feature>
<dbReference type="GO" id="GO:0016491">
    <property type="term" value="F:oxidoreductase activity"/>
    <property type="evidence" value="ECO:0007669"/>
    <property type="project" value="InterPro"/>
</dbReference>
<accession>A0A1F6F118</accession>
<dbReference type="CDD" id="cd19097">
    <property type="entry name" value="AKR_unchar"/>
    <property type="match status" value="1"/>
</dbReference>
<dbReference type="InterPro" id="IPR036812">
    <property type="entry name" value="NAD(P)_OxRdtase_dom_sf"/>
</dbReference>
<dbReference type="Pfam" id="PF00248">
    <property type="entry name" value="Aldo_ket_red"/>
    <property type="match status" value="1"/>
</dbReference>
<protein>
    <recommendedName>
        <fullName evidence="1">NADP-dependent oxidoreductase domain-containing protein</fullName>
    </recommendedName>
</protein>
<dbReference type="Gene3D" id="3.20.20.100">
    <property type="entry name" value="NADP-dependent oxidoreductase domain"/>
    <property type="match status" value="1"/>
</dbReference>
<dbReference type="AlphaFoldDB" id="A0A1F6F118"/>
<proteinExistence type="predicted"/>
<dbReference type="STRING" id="1798512.A3A39_02360"/>
<evidence type="ECO:0000313" key="2">
    <source>
        <dbReference type="EMBL" id="OGG79562.1"/>
    </source>
</evidence>
<dbReference type="Proteomes" id="UP000177372">
    <property type="component" value="Unassembled WGS sequence"/>
</dbReference>
<evidence type="ECO:0000313" key="3">
    <source>
        <dbReference type="Proteomes" id="UP000177372"/>
    </source>
</evidence>
<evidence type="ECO:0000259" key="1">
    <source>
        <dbReference type="Pfam" id="PF00248"/>
    </source>
</evidence>
<gene>
    <name evidence="2" type="ORF">A3A39_02360</name>
</gene>
<dbReference type="PRINTS" id="PR00069">
    <property type="entry name" value="ALDKETRDTASE"/>
</dbReference>
<sequence length="310" mass="34829">MFFERSASSMTRSRLVLGTVQLGMPYGVRAGAQPSQDEAFRILDEAYERGVNTFDTASSYGSAEDVLGQWMTRRGNQSEIFVITKMRHGALGEDPRASAADIADRELMVSLSRLKLEHVDGYLLHDPALLRRENMVDALLKLKERGLTAHVGVSVYDESDALASAESRLDYIQVPYNVLDQRLHRTEFFSLARESGKTIFSRSALLQGLLTMDIADVPQHLSVARPFLERFHAIAKKADRSPLAAAFQYAYIRSPADNIVFGVDSREQLREILALAKEAKDEPWMAEIQKTFVDVPREVVDPRLWGRPSI</sequence>